<reference evidence="1" key="1">
    <citation type="submission" date="2023-05" db="EMBL/GenBank/DDBJ databases">
        <title>Nepenthes gracilis genome sequencing.</title>
        <authorList>
            <person name="Fukushima K."/>
        </authorList>
    </citation>
    <scope>NUCLEOTIDE SEQUENCE</scope>
    <source>
        <strain evidence="1">SING2019-196</strain>
    </source>
</reference>
<sequence>MTSPMVIYDAGMKTLPISWVPKTSLSLTRNSKVNYGMCHWNLEVFVPFRVLIVGNDTSARQCGLQGHHLDVRVARDDPPVMLYFSVVGAIMAVHGKTFPHDQKI</sequence>
<organism evidence="1 2">
    <name type="scientific">Nepenthes gracilis</name>
    <name type="common">Slender pitcher plant</name>
    <dbReference type="NCBI Taxonomy" id="150966"/>
    <lineage>
        <taxon>Eukaryota</taxon>
        <taxon>Viridiplantae</taxon>
        <taxon>Streptophyta</taxon>
        <taxon>Embryophyta</taxon>
        <taxon>Tracheophyta</taxon>
        <taxon>Spermatophyta</taxon>
        <taxon>Magnoliopsida</taxon>
        <taxon>eudicotyledons</taxon>
        <taxon>Gunneridae</taxon>
        <taxon>Pentapetalae</taxon>
        <taxon>Caryophyllales</taxon>
        <taxon>Nepenthaceae</taxon>
        <taxon>Nepenthes</taxon>
    </lineage>
</organism>
<comment type="caution">
    <text evidence="1">The sequence shown here is derived from an EMBL/GenBank/DDBJ whole genome shotgun (WGS) entry which is preliminary data.</text>
</comment>
<dbReference type="Proteomes" id="UP001279734">
    <property type="component" value="Unassembled WGS sequence"/>
</dbReference>
<dbReference type="EMBL" id="BSYO01000026">
    <property type="protein sequence ID" value="GMH23576.1"/>
    <property type="molecule type" value="Genomic_DNA"/>
</dbReference>
<keyword evidence="2" id="KW-1185">Reference proteome</keyword>
<dbReference type="AlphaFoldDB" id="A0AAD3T6P2"/>
<protein>
    <submittedName>
        <fullName evidence="1">Uncharacterized protein</fullName>
    </submittedName>
</protein>
<evidence type="ECO:0000313" key="2">
    <source>
        <dbReference type="Proteomes" id="UP001279734"/>
    </source>
</evidence>
<accession>A0AAD3T6P2</accession>
<proteinExistence type="predicted"/>
<name>A0AAD3T6P2_NEPGR</name>
<gene>
    <name evidence="1" type="ORF">Nepgr_025419</name>
</gene>
<evidence type="ECO:0000313" key="1">
    <source>
        <dbReference type="EMBL" id="GMH23576.1"/>
    </source>
</evidence>